<reference evidence="1 2" key="1">
    <citation type="journal article" date="2023" name="Science">
        <title>Complex scaffold remodeling in plant triterpene biosynthesis.</title>
        <authorList>
            <person name="De La Pena R."/>
            <person name="Hodgson H."/>
            <person name="Liu J.C."/>
            <person name="Stephenson M.J."/>
            <person name="Martin A.C."/>
            <person name="Owen C."/>
            <person name="Harkess A."/>
            <person name="Leebens-Mack J."/>
            <person name="Jimenez L.E."/>
            <person name="Osbourn A."/>
            <person name="Sattely E.S."/>
        </authorList>
    </citation>
    <scope>NUCLEOTIDE SEQUENCE [LARGE SCALE GENOMIC DNA]</scope>
    <source>
        <strain evidence="2">cv. JPN11</strain>
        <tissue evidence="1">Leaf</tissue>
    </source>
</reference>
<protein>
    <submittedName>
        <fullName evidence="1">ABC transporter B family protein</fullName>
    </submittedName>
</protein>
<gene>
    <name evidence="1" type="ORF">OWV82_003801</name>
</gene>
<name>A0ACC1YNT6_MELAZ</name>
<sequence length="1295" mass="139898">MRKDSDSDKEQVTASTSSFPAGESKETNASGKRKDKEEESSTKTVPLYKLFSFADSVDILLMFVGTIAAMGNGLCQPILVLLWGKIANAFGEHANLQQVLHEVSKVSLSFVYFAILLGLLGFLQITCWIVTGERQAARIRSLYLKTILRQDIGFYDTEAQTGEIIQRLSGDTVLIQDAMGEKVGKLIQLIVAFIGGYVVAFIKGWLLTLVMLCSIPALFLGGAVMSIFVTKLASQGQTDSSVASTVAEQTFGSIRTVASFTGEKQAVAKYNKSLTKVYKSGVKEGLATGFGFGTFDLTTHCSFALAVWFGGKMILHNGYAGGDVISILFASMLGSASLGQTAPCISAIAAGRAAGYKLFEIIERKPQIDSYDPNGVTLDDIRGDIELKDIYFSYPSRPHEQIFNGFSLSIPSGKTAALVGQSGSGKSTVISLIERFYDPQAGEVLIDGINLKNFQLRWIRQKIGLVSQEPVLFTSSIKDNIAYGNNGATIEEIMAAAELANAAKFIDKLPQGLDTMVGEHGTQLSGGQKQRIAIARAILKDPRILLLDEATSALDAESERTVQEALDKIMINRTTVIVAHRLSTVRNADTIAVIHRGKLIEKGTHSELTKDPDGAYSQLIKMQDMSRESKQNVVTDQDKSEIVLDSARRPSHSHRPSLLNFLSWGSPGIGSSSPHSFPAPLSSPSGISLPGAQPAEPYTSSASEKSKPLPKVPLRRLAFLNKPEIPVLLLGTIAAAIVGATLPIQGVIIASAIKSFYEPEKELLKDTRFWSLMYTTLGITCLLVHTLKSYFFAVAGCKLIKRIRSMCFEKLIHMEISWFDEAEHSSGAISARLSTDSSSIRSIVGDALGLIVQNAASLVGGLIIAFVANWQLALIVFALLPVVGLSAYLLMKSTQGFSADSMKIYAEASQVANDAVGSIRTVASFCAEDKVIELYQKKYEGPVKAGIRQGMIGGSAFGISFLMMYCAYALIFYVGGRFVEAGKTTFSDVFRVFFALTFAAMAVSQSGIFSTDTSKAQSAVVSIFGILDRKSEIGSNDESGMTIENIKGDIEFHHVSFRYPTRPDIQIFRDLCFAIRSGKTVALVGESGSGKSTVISLLQRFYDPDSGHITLDGIEIQKLQIKWLRQQMGLVSQEPVLFNDTIRANIAYGKEGNATEAEILGAAELANAHKFISSSKQGYDTMVGERGIQLSGGQKQRVAIARAVLKAPKIFLLDEATSALDTESERVVQEALDRVMVGRTTVVVAHRLSTIKGADLIAVVKNGVIVENGKHETLMSIRNGVYASLVALHTSAASS</sequence>
<keyword evidence="2" id="KW-1185">Reference proteome</keyword>
<dbReference type="EMBL" id="CM051395">
    <property type="protein sequence ID" value="KAJ4724862.1"/>
    <property type="molecule type" value="Genomic_DNA"/>
</dbReference>
<proteinExistence type="predicted"/>
<organism evidence="1 2">
    <name type="scientific">Melia azedarach</name>
    <name type="common">Chinaberry tree</name>
    <dbReference type="NCBI Taxonomy" id="155640"/>
    <lineage>
        <taxon>Eukaryota</taxon>
        <taxon>Viridiplantae</taxon>
        <taxon>Streptophyta</taxon>
        <taxon>Embryophyta</taxon>
        <taxon>Tracheophyta</taxon>
        <taxon>Spermatophyta</taxon>
        <taxon>Magnoliopsida</taxon>
        <taxon>eudicotyledons</taxon>
        <taxon>Gunneridae</taxon>
        <taxon>Pentapetalae</taxon>
        <taxon>rosids</taxon>
        <taxon>malvids</taxon>
        <taxon>Sapindales</taxon>
        <taxon>Meliaceae</taxon>
        <taxon>Melia</taxon>
    </lineage>
</organism>
<comment type="caution">
    <text evidence="1">The sequence shown here is derived from an EMBL/GenBank/DDBJ whole genome shotgun (WGS) entry which is preliminary data.</text>
</comment>
<evidence type="ECO:0000313" key="2">
    <source>
        <dbReference type="Proteomes" id="UP001164539"/>
    </source>
</evidence>
<dbReference type="Proteomes" id="UP001164539">
    <property type="component" value="Chromosome 2"/>
</dbReference>
<accession>A0ACC1YNT6</accession>
<evidence type="ECO:0000313" key="1">
    <source>
        <dbReference type="EMBL" id="KAJ4724862.1"/>
    </source>
</evidence>